<dbReference type="PANTHER" id="PTHR40588">
    <property type="entry name" value="MRNA INTERFERASE TOXIN YAFQ"/>
    <property type="match status" value="1"/>
</dbReference>
<evidence type="ECO:0000256" key="1">
    <source>
        <dbReference type="ARBA" id="ARBA00022649"/>
    </source>
</evidence>
<keyword evidence="1" id="KW-1277">Toxin-antitoxin system</keyword>
<dbReference type="PANTHER" id="PTHR40588:SF1">
    <property type="entry name" value="MRNA INTERFERASE TOXIN YAFQ"/>
    <property type="match status" value="1"/>
</dbReference>
<dbReference type="InterPro" id="IPR035093">
    <property type="entry name" value="RelE/ParE_toxin_dom_sf"/>
</dbReference>
<dbReference type="Gene3D" id="3.30.2310.20">
    <property type="entry name" value="RelE-like"/>
    <property type="match status" value="1"/>
</dbReference>
<accession>A0A0W8G3U9</accession>
<dbReference type="InterPro" id="IPR007712">
    <property type="entry name" value="RelE/ParE_toxin"/>
</dbReference>
<name>A0A0W8G3U9_9ZZZZ</name>
<dbReference type="GO" id="GO:0004521">
    <property type="term" value="F:RNA endonuclease activity"/>
    <property type="evidence" value="ECO:0007669"/>
    <property type="project" value="TreeGrafter"/>
</dbReference>
<dbReference type="EMBL" id="LNQE01000284">
    <property type="protein sequence ID" value="KUG27831.1"/>
    <property type="molecule type" value="Genomic_DNA"/>
</dbReference>
<sequence length="111" mass="12698">MDCIIQGQPLPPRCRDHLLEGNFKGVRECHVEPDWLLLYFQDADRIVFVDTGTHADLFRQRRVLALETRSFEKQQSGILTFFSTNMGILFHTAPYAGRPDSFPAALSEKSD</sequence>
<comment type="caution">
    <text evidence="2">The sequence shown here is derived from an EMBL/GenBank/DDBJ whole genome shotgun (WGS) entry which is preliminary data.</text>
</comment>
<protein>
    <submittedName>
        <fullName evidence="2">Yafq toxin protein</fullName>
    </submittedName>
</protein>
<organism evidence="2">
    <name type="scientific">hydrocarbon metagenome</name>
    <dbReference type="NCBI Taxonomy" id="938273"/>
    <lineage>
        <taxon>unclassified sequences</taxon>
        <taxon>metagenomes</taxon>
        <taxon>ecological metagenomes</taxon>
    </lineage>
</organism>
<dbReference type="GO" id="GO:0006402">
    <property type="term" value="P:mRNA catabolic process"/>
    <property type="evidence" value="ECO:0007669"/>
    <property type="project" value="TreeGrafter"/>
</dbReference>
<proteinExistence type="predicted"/>
<gene>
    <name evidence="2" type="ORF">ASZ90_002307</name>
</gene>
<dbReference type="Pfam" id="PF15738">
    <property type="entry name" value="YafQ_toxin"/>
    <property type="match status" value="1"/>
</dbReference>
<dbReference type="SUPFAM" id="SSF143011">
    <property type="entry name" value="RelE-like"/>
    <property type="match status" value="1"/>
</dbReference>
<dbReference type="GO" id="GO:0006415">
    <property type="term" value="P:translational termination"/>
    <property type="evidence" value="ECO:0007669"/>
    <property type="project" value="TreeGrafter"/>
</dbReference>
<reference evidence="2" key="1">
    <citation type="journal article" date="2015" name="Proc. Natl. Acad. Sci. U.S.A.">
        <title>Networks of energetic and metabolic interactions define dynamics in microbial communities.</title>
        <authorList>
            <person name="Embree M."/>
            <person name="Liu J.K."/>
            <person name="Al-Bassam M.M."/>
            <person name="Zengler K."/>
        </authorList>
    </citation>
    <scope>NUCLEOTIDE SEQUENCE</scope>
</reference>
<dbReference type="InterPro" id="IPR004386">
    <property type="entry name" value="Toxin_YafQ-like"/>
</dbReference>
<dbReference type="AlphaFoldDB" id="A0A0W8G3U9"/>
<dbReference type="NCBIfam" id="TIGR02385">
    <property type="entry name" value="RelE_StbE"/>
    <property type="match status" value="1"/>
</dbReference>
<evidence type="ECO:0000313" key="2">
    <source>
        <dbReference type="EMBL" id="KUG27831.1"/>
    </source>
</evidence>